<evidence type="ECO:0000256" key="5">
    <source>
        <dbReference type="SAM" id="MobiDB-lite"/>
    </source>
</evidence>
<dbReference type="STRING" id="112090.W4G9D7"/>
<sequence length="195" mass="22018">MSNMQTLIPLASTMSSPTGPQTTPVVRNYNKRIRASSIISTQSWCRSNMSSPPLLFDDEIEGTGMWTNAEHLRFMEGVAMFPKGPWKCVADHVQTRTVRQIRTHAQKYREKKARHLRGLRQKVHPSPSASFRNSNYRYSSDSDDGCRYVDPVAVDDVGVVSGQLDMRLDPLPYSCSPMQLDECVAFLLEAFTNSK</sequence>
<dbReference type="EMBL" id="KI913138">
    <property type="protein sequence ID" value="ETV75906.1"/>
    <property type="molecule type" value="Genomic_DNA"/>
</dbReference>
<dbReference type="PROSITE" id="PS51293">
    <property type="entry name" value="SANT"/>
    <property type="match status" value="1"/>
</dbReference>
<reference evidence="8" key="1">
    <citation type="submission" date="2013-12" db="EMBL/GenBank/DDBJ databases">
        <title>The Genome Sequence of Aphanomyces astaci APO3.</title>
        <authorList>
            <consortium name="The Broad Institute Genomics Platform"/>
            <person name="Russ C."/>
            <person name="Tyler B."/>
            <person name="van West P."/>
            <person name="Dieguez-Uribeondo J."/>
            <person name="Young S.K."/>
            <person name="Zeng Q."/>
            <person name="Gargeya S."/>
            <person name="Fitzgerald M."/>
            <person name="Abouelleil A."/>
            <person name="Alvarado L."/>
            <person name="Chapman S.B."/>
            <person name="Gainer-Dewar J."/>
            <person name="Goldberg J."/>
            <person name="Griggs A."/>
            <person name="Gujja S."/>
            <person name="Hansen M."/>
            <person name="Howarth C."/>
            <person name="Imamovic A."/>
            <person name="Ireland A."/>
            <person name="Larimer J."/>
            <person name="McCowan C."/>
            <person name="Murphy C."/>
            <person name="Pearson M."/>
            <person name="Poon T.W."/>
            <person name="Priest M."/>
            <person name="Roberts A."/>
            <person name="Saif S."/>
            <person name="Shea T."/>
            <person name="Sykes S."/>
            <person name="Wortman J."/>
            <person name="Nusbaum C."/>
            <person name="Birren B."/>
        </authorList>
    </citation>
    <scope>NUCLEOTIDE SEQUENCE [LARGE SCALE GENOMIC DNA]</scope>
    <source>
        <strain evidence="8">APO3</strain>
    </source>
</reference>
<feature type="domain" description="SANT" evidence="6">
    <location>
        <begin position="61"/>
        <end position="113"/>
    </location>
</feature>
<dbReference type="GO" id="GO:0003677">
    <property type="term" value="F:DNA binding"/>
    <property type="evidence" value="ECO:0007669"/>
    <property type="project" value="UniProtKB-KW"/>
</dbReference>
<dbReference type="SUPFAM" id="SSF46689">
    <property type="entry name" value="Homeodomain-like"/>
    <property type="match status" value="1"/>
</dbReference>
<dbReference type="SMART" id="SM00717">
    <property type="entry name" value="SANT"/>
    <property type="match status" value="1"/>
</dbReference>
<dbReference type="VEuPathDB" id="FungiDB:H257_09867"/>
<accession>W4G9D7</accession>
<dbReference type="NCBIfam" id="TIGR01557">
    <property type="entry name" value="myb_SHAQKYF"/>
    <property type="match status" value="1"/>
</dbReference>
<dbReference type="InterPro" id="IPR009057">
    <property type="entry name" value="Homeodomain-like_sf"/>
</dbReference>
<evidence type="ECO:0000313" key="8">
    <source>
        <dbReference type="EMBL" id="ETV75906.1"/>
    </source>
</evidence>
<keyword evidence="3" id="KW-0804">Transcription</keyword>
<proteinExistence type="predicted"/>
<evidence type="ECO:0000256" key="3">
    <source>
        <dbReference type="ARBA" id="ARBA00023163"/>
    </source>
</evidence>
<evidence type="ECO:0000259" key="7">
    <source>
        <dbReference type="PROSITE" id="PS51294"/>
    </source>
</evidence>
<keyword evidence="4" id="KW-0539">Nucleus</keyword>
<dbReference type="InterPro" id="IPR001005">
    <property type="entry name" value="SANT/Myb"/>
</dbReference>
<dbReference type="Gene3D" id="1.10.10.60">
    <property type="entry name" value="Homeodomain-like"/>
    <property type="match status" value="1"/>
</dbReference>
<evidence type="ECO:0000256" key="2">
    <source>
        <dbReference type="ARBA" id="ARBA00023125"/>
    </source>
</evidence>
<feature type="region of interest" description="Disordered" evidence="5">
    <location>
        <begin position="1"/>
        <end position="23"/>
    </location>
</feature>
<dbReference type="InterPro" id="IPR017884">
    <property type="entry name" value="SANT_dom"/>
</dbReference>
<gene>
    <name evidence="8" type="ORF">H257_09867</name>
</gene>
<dbReference type="PANTHER" id="PTHR12802:SF155">
    <property type="entry name" value="DEUBIQUITINASE MYSM1"/>
    <property type="match status" value="1"/>
</dbReference>
<dbReference type="GeneID" id="20811863"/>
<name>W4G9D7_APHAT</name>
<dbReference type="Pfam" id="PF00249">
    <property type="entry name" value="Myb_DNA-binding"/>
    <property type="match status" value="1"/>
</dbReference>
<keyword evidence="2" id="KW-0238">DNA-binding</keyword>
<evidence type="ECO:0000259" key="6">
    <source>
        <dbReference type="PROSITE" id="PS51293"/>
    </source>
</evidence>
<organism evidence="8">
    <name type="scientific">Aphanomyces astaci</name>
    <name type="common">Crayfish plague agent</name>
    <dbReference type="NCBI Taxonomy" id="112090"/>
    <lineage>
        <taxon>Eukaryota</taxon>
        <taxon>Sar</taxon>
        <taxon>Stramenopiles</taxon>
        <taxon>Oomycota</taxon>
        <taxon>Saprolegniomycetes</taxon>
        <taxon>Saprolegniales</taxon>
        <taxon>Verrucalvaceae</taxon>
        <taxon>Aphanomyces</taxon>
    </lineage>
</organism>
<dbReference type="RefSeq" id="XP_009834548.1">
    <property type="nucleotide sequence ID" value="XM_009836246.1"/>
</dbReference>
<dbReference type="InterPro" id="IPR017930">
    <property type="entry name" value="Myb_dom"/>
</dbReference>
<keyword evidence="1" id="KW-0805">Transcription regulation</keyword>
<dbReference type="InterPro" id="IPR006447">
    <property type="entry name" value="Myb_dom_plants"/>
</dbReference>
<dbReference type="PROSITE" id="PS51294">
    <property type="entry name" value="HTH_MYB"/>
    <property type="match status" value="1"/>
</dbReference>
<evidence type="ECO:0000256" key="4">
    <source>
        <dbReference type="ARBA" id="ARBA00023242"/>
    </source>
</evidence>
<dbReference type="OrthoDB" id="118550at2759"/>
<dbReference type="PANTHER" id="PTHR12802">
    <property type="entry name" value="SWI/SNF COMPLEX-RELATED"/>
    <property type="match status" value="1"/>
</dbReference>
<dbReference type="CDD" id="cd00167">
    <property type="entry name" value="SANT"/>
    <property type="match status" value="1"/>
</dbReference>
<feature type="domain" description="HTH myb-type" evidence="7">
    <location>
        <begin position="58"/>
        <end position="113"/>
    </location>
</feature>
<evidence type="ECO:0000256" key="1">
    <source>
        <dbReference type="ARBA" id="ARBA00023015"/>
    </source>
</evidence>
<dbReference type="AlphaFoldDB" id="W4G9D7"/>
<protein>
    <submittedName>
        <fullName evidence="8">Uncharacterized protein</fullName>
    </submittedName>
</protein>